<name>A0A9D5YYQ0_9CELL</name>
<evidence type="ECO:0000256" key="1">
    <source>
        <dbReference type="SAM" id="Phobius"/>
    </source>
</evidence>
<dbReference type="EMBL" id="JACSPN010000007">
    <property type="protein sequence ID" value="MBE7700132.1"/>
    <property type="molecule type" value="Genomic_DNA"/>
</dbReference>
<dbReference type="Proteomes" id="UP000822993">
    <property type="component" value="Unassembled WGS sequence"/>
</dbReference>
<sequence length="148" mass="14984">MPSKVGPVLVVIGSILGIALLVASLLVLRTAMMQRPVDSYFLGYEATSAAGIESVSWTQAPAGDRTGTSVEESASGAVGSPYTTEAVVAAGQPARIEVEPVGDGVASCRIVKDRGRTNEAVLAEATSAGPGETATCAVTMPTGATFER</sequence>
<dbReference type="AlphaFoldDB" id="A0A9D5YYQ0"/>
<dbReference type="RefSeq" id="WP_193719426.1">
    <property type="nucleotide sequence ID" value="NZ_JACSPN010000007.1"/>
</dbReference>
<accession>A0A9D5YYQ0</accession>
<keyword evidence="3" id="KW-1185">Reference proteome</keyword>
<proteinExistence type="predicted"/>
<organism evidence="2 3">
    <name type="scientific">Oerskovia douganii</name>
    <dbReference type="NCBI Taxonomy" id="2762210"/>
    <lineage>
        <taxon>Bacteria</taxon>
        <taxon>Bacillati</taxon>
        <taxon>Actinomycetota</taxon>
        <taxon>Actinomycetes</taxon>
        <taxon>Micrococcales</taxon>
        <taxon>Cellulomonadaceae</taxon>
        <taxon>Oerskovia</taxon>
    </lineage>
</organism>
<evidence type="ECO:0000313" key="3">
    <source>
        <dbReference type="Proteomes" id="UP000822993"/>
    </source>
</evidence>
<keyword evidence="1" id="KW-1133">Transmembrane helix</keyword>
<reference evidence="2 3" key="1">
    <citation type="submission" date="2020-08" db="EMBL/GenBank/DDBJ databases">
        <title>A Genomic Blueprint of the Chicken Gut Microbiome.</title>
        <authorList>
            <person name="Gilroy R."/>
            <person name="Ravi A."/>
            <person name="Getino M."/>
            <person name="Pursley I."/>
            <person name="Horton D.L."/>
            <person name="Alikhan N.-F."/>
            <person name="Baker D."/>
            <person name="Gharbi K."/>
            <person name="Hall N."/>
            <person name="Watson M."/>
            <person name="Adriaenssens E.M."/>
            <person name="Foster-Nyarko E."/>
            <person name="Jarju S."/>
            <person name="Secka A."/>
            <person name="Antonio M."/>
            <person name="Oren A."/>
            <person name="Chaudhuri R."/>
            <person name="La Ragione R.M."/>
            <person name="Hildebrand F."/>
            <person name="Pallen M.J."/>
        </authorList>
    </citation>
    <scope>NUCLEOTIDE SEQUENCE [LARGE SCALE GENOMIC DNA]</scope>
    <source>
        <strain evidence="2 3">Sa1BUA8</strain>
    </source>
</reference>
<comment type="caution">
    <text evidence="2">The sequence shown here is derived from an EMBL/GenBank/DDBJ whole genome shotgun (WGS) entry which is preliminary data.</text>
</comment>
<feature type="transmembrane region" description="Helical" evidence="1">
    <location>
        <begin position="6"/>
        <end position="28"/>
    </location>
</feature>
<evidence type="ECO:0000313" key="2">
    <source>
        <dbReference type="EMBL" id="MBE7700132.1"/>
    </source>
</evidence>
<keyword evidence="1" id="KW-0472">Membrane</keyword>
<keyword evidence="1" id="KW-0812">Transmembrane</keyword>
<gene>
    <name evidence="2" type="ORF">H9623_07415</name>
</gene>
<protein>
    <submittedName>
        <fullName evidence="2">Uncharacterized protein</fullName>
    </submittedName>
</protein>